<evidence type="ECO:0000256" key="8">
    <source>
        <dbReference type="SAM" id="SignalP"/>
    </source>
</evidence>
<keyword evidence="4 7" id="KW-0067">ATP-binding</keyword>
<dbReference type="EC" id="6.3.5.7" evidence="7"/>
<dbReference type="Pfam" id="PF13668">
    <property type="entry name" value="Ferritin_2"/>
    <property type="match status" value="1"/>
</dbReference>
<evidence type="ECO:0000313" key="11">
    <source>
        <dbReference type="Proteomes" id="UP001485043"/>
    </source>
</evidence>
<comment type="miscellaneous">
    <text evidence="7">This protein may be expected to contain an N-terminal transit peptide but none has been predicted.</text>
</comment>
<evidence type="ECO:0000256" key="2">
    <source>
        <dbReference type="ARBA" id="ARBA00022598"/>
    </source>
</evidence>
<keyword evidence="11" id="KW-1185">Reference proteome</keyword>
<feature type="domain" description="Amidase" evidence="9">
    <location>
        <begin position="802"/>
        <end position="893"/>
    </location>
</feature>
<evidence type="ECO:0000256" key="6">
    <source>
        <dbReference type="ARBA" id="ARBA00047407"/>
    </source>
</evidence>
<feature type="active site" description="Acyl-ester intermediate" evidence="7">
    <location>
        <position position="548"/>
    </location>
</feature>
<comment type="catalytic activity">
    <reaction evidence="6 7">
        <text>L-glutamyl-tRNA(Gln) + L-glutamine + ATP + H2O = L-glutaminyl-tRNA(Gln) + L-glutamate + ADP + phosphate + H(+)</text>
        <dbReference type="Rhea" id="RHEA:17521"/>
        <dbReference type="Rhea" id="RHEA-COMP:9681"/>
        <dbReference type="Rhea" id="RHEA-COMP:9684"/>
        <dbReference type="ChEBI" id="CHEBI:15377"/>
        <dbReference type="ChEBI" id="CHEBI:15378"/>
        <dbReference type="ChEBI" id="CHEBI:29985"/>
        <dbReference type="ChEBI" id="CHEBI:30616"/>
        <dbReference type="ChEBI" id="CHEBI:43474"/>
        <dbReference type="ChEBI" id="CHEBI:58359"/>
        <dbReference type="ChEBI" id="CHEBI:78520"/>
        <dbReference type="ChEBI" id="CHEBI:78521"/>
        <dbReference type="ChEBI" id="CHEBI:456216"/>
        <dbReference type="EC" id="6.3.5.7"/>
    </reaction>
</comment>
<comment type="caution">
    <text evidence="7">Lacks conserved residue(s) required for the propagation of feature annotation.</text>
</comment>
<organism evidence="10 11">
    <name type="scientific">Apatococcus fuscideae</name>
    <dbReference type="NCBI Taxonomy" id="2026836"/>
    <lineage>
        <taxon>Eukaryota</taxon>
        <taxon>Viridiplantae</taxon>
        <taxon>Chlorophyta</taxon>
        <taxon>core chlorophytes</taxon>
        <taxon>Trebouxiophyceae</taxon>
        <taxon>Chlorellales</taxon>
        <taxon>Chlorellaceae</taxon>
        <taxon>Apatococcus</taxon>
    </lineage>
</organism>
<keyword evidence="2 7" id="KW-0436">Ligase</keyword>
<feature type="signal peptide" evidence="8">
    <location>
        <begin position="1"/>
        <end position="19"/>
    </location>
</feature>
<feature type="active site" description="Charge relay system" evidence="7">
    <location>
        <position position="524"/>
    </location>
</feature>
<protein>
    <recommendedName>
        <fullName evidence="7">Glutamyl-tRNA(Gln) amidotransferase subunit A, chloroplastic/mitochondrial</fullName>
        <shortName evidence="7">Glu-AdT subunit A</shortName>
        <ecNumber evidence="7">6.3.5.7</ecNumber>
    </recommendedName>
</protein>
<dbReference type="GO" id="GO:0009570">
    <property type="term" value="C:chloroplast stroma"/>
    <property type="evidence" value="ECO:0007669"/>
    <property type="project" value="UniProtKB-SubCell"/>
</dbReference>
<dbReference type="EMBL" id="JALJOV010000659">
    <property type="protein sequence ID" value="KAK9862076.1"/>
    <property type="molecule type" value="Genomic_DNA"/>
</dbReference>
<dbReference type="GO" id="GO:0030956">
    <property type="term" value="C:glutamyl-tRNA(Gln) amidotransferase complex"/>
    <property type="evidence" value="ECO:0007669"/>
    <property type="project" value="UniProtKB-UniRule"/>
</dbReference>
<dbReference type="SUPFAM" id="SSF75304">
    <property type="entry name" value="Amidase signature (AS) enzymes"/>
    <property type="match status" value="2"/>
</dbReference>
<dbReference type="HAMAP" id="MF_00120">
    <property type="entry name" value="GatA"/>
    <property type="match status" value="1"/>
</dbReference>
<feature type="domain" description="Amidase" evidence="9">
    <location>
        <begin position="452"/>
        <end position="759"/>
    </location>
</feature>
<dbReference type="GO" id="GO:0005739">
    <property type="term" value="C:mitochondrion"/>
    <property type="evidence" value="ECO:0007669"/>
    <property type="project" value="UniProtKB-SubCell"/>
</dbReference>
<keyword evidence="7" id="KW-0150">Chloroplast</keyword>
<dbReference type="GO" id="GO:0032543">
    <property type="term" value="P:mitochondrial translation"/>
    <property type="evidence" value="ECO:0007669"/>
    <property type="project" value="UniProtKB-UniRule"/>
</dbReference>
<comment type="function">
    <text evidence="7">Allows the formation of correctly charged Gln-tRNA(Gln) through the transamidation of misacylated Glu-tRNA(Gln) in chloroplasts and mitochondria. The reaction takes place in the presence of glutamine and ATP through an activated gamma-phospho-Glu-tRNA(Gln).</text>
</comment>
<dbReference type="PROSITE" id="PS00571">
    <property type="entry name" value="AMIDASES"/>
    <property type="match status" value="1"/>
</dbReference>
<comment type="subcellular location">
    <subcellularLocation>
        <location evidence="7">Mitochondrion</location>
    </subcellularLocation>
    <subcellularLocation>
        <location evidence="7">Plastid</location>
        <location evidence="7">Chloroplast stroma</location>
    </subcellularLocation>
</comment>
<dbReference type="InterPro" id="IPR000120">
    <property type="entry name" value="Amidase"/>
</dbReference>
<evidence type="ECO:0000256" key="5">
    <source>
        <dbReference type="ARBA" id="ARBA00022917"/>
    </source>
</evidence>
<dbReference type="Proteomes" id="UP001485043">
    <property type="component" value="Unassembled WGS sequence"/>
</dbReference>
<dbReference type="InterPro" id="IPR020556">
    <property type="entry name" value="Amidase_CS"/>
</dbReference>
<comment type="similarity">
    <text evidence="1 7">Belongs to the amidase family. GatA subfamily.</text>
</comment>
<proteinExistence type="inferred from homology"/>
<keyword evidence="5 7" id="KW-0648">Protein biosynthesis</keyword>
<dbReference type="PANTHER" id="PTHR11895">
    <property type="entry name" value="TRANSAMIDASE"/>
    <property type="match status" value="1"/>
</dbReference>
<keyword evidence="8" id="KW-0732">Signal</keyword>
<keyword evidence="7" id="KW-0934">Plastid</keyword>
<sequence>MKAALVAVFAVCGLAAVAAQPFLPGSNPPFLPTGNLLTSDQAGPYNISLLPVQYNEIRAALAQRMSYTDLDIVHFLTNVECLEGQFDTYGTFGRGFLDNLTLGGPEPLGVRKANLSAEAMTYMEEVALNEQGHALFTRHAGSNLPCPLVNVTGGFNQFLAAAYGLSSNTTEAVVARFGAAFDPFMNDETFLVSVLTLEELGATGNKGLAGLISNPVLANGVAGLATSATAQATVERVLLWERRNNIVQPFGETVQQVFSRISALRDALDGPQFDDQGLVNTDPRNIAVPAQYINLIPTDVQGLTFSRTPAQVINILTLGSPTGTGVFFPNGLNGAIKTPTGYDSTYPGLDAFPNACGNSLLAVAAPADATGPLMNPISPTNNPASVDGEYDLTQAVGGPNTNSSYTSRGFAMTPAQGPFNGPATPVSVGLEAPRPAAVRTPAAAPTPAATSVTTPGIETTAASNILSGYHPPYSATIISKLQDAGAIILGKTNLDAFGMGSSTENSDFHTTRNPWDLERVPGGSSGGAAAAMAASLCAASIGTDTGGSIREPAAFCGVVGLKPTYGRVSRHGLVAYGSSLDTIGPLTHSVADAALLLGVIAGGDRHDATSSHEAVPDYLKGLQSREQLSSKPLRGYRLGLIASTLDEGVDRPIHDNLQRAAQHYESLGAEITTVKLPMFREGLTAYYLLAVAEASSNLARYDGVRYGLRVPADGIKGMYKGTRSQGLGAEVKKRILMGTYALSAGHVDAFYKKALQAKTSATMSASFELTLTGVAPAQSLPQQALPGDDLWLRPVALHAVPQMRKVVRDEMDAALRDVDVLITPTTPSTAFKIGEHTTDPLELYRGDLMTVNLNLAGLPGISVPCGFDDSHRPGHPLPIGMQLIGKAHGEADMLRIAHIFEQTAEWAQGTPPDFQHDVGKMDMKRKGC</sequence>
<evidence type="ECO:0000256" key="7">
    <source>
        <dbReference type="HAMAP-Rule" id="MF_03150"/>
    </source>
</evidence>
<dbReference type="GO" id="GO:0070681">
    <property type="term" value="P:glutaminyl-tRNAGln biosynthesis via transamidation"/>
    <property type="evidence" value="ECO:0007669"/>
    <property type="project" value="UniProtKB-UniRule"/>
</dbReference>
<evidence type="ECO:0000256" key="3">
    <source>
        <dbReference type="ARBA" id="ARBA00022741"/>
    </source>
</evidence>
<dbReference type="InterPro" id="IPR023631">
    <property type="entry name" value="Amidase_dom"/>
</dbReference>
<evidence type="ECO:0000256" key="4">
    <source>
        <dbReference type="ARBA" id="ARBA00022840"/>
    </source>
</evidence>
<reference evidence="10 11" key="1">
    <citation type="journal article" date="2024" name="Nat. Commun.">
        <title>Phylogenomics reveals the evolutionary origins of lichenization in chlorophyte algae.</title>
        <authorList>
            <person name="Puginier C."/>
            <person name="Libourel C."/>
            <person name="Otte J."/>
            <person name="Skaloud P."/>
            <person name="Haon M."/>
            <person name="Grisel S."/>
            <person name="Petersen M."/>
            <person name="Berrin J.G."/>
            <person name="Delaux P.M."/>
            <person name="Dal Grande F."/>
            <person name="Keller J."/>
        </authorList>
    </citation>
    <scope>NUCLEOTIDE SEQUENCE [LARGE SCALE GENOMIC DNA]</scope>
    <source>
        <strain evidence="10 11">SAG 2523</strain>
    </source>
</reference>
<dbReference type="GO" id="GO:0005524">
    <property type="term" value="F:ATP binding"/>
    <property type="evidence" value="ECO:0007669"/>
    <property type="project" value="UniProtKB-KW"/>
</dbReference>
<name>A0AAW1SXC6_9CHLO</name>
<accession>A0AAW1SXC6</accession>
<dbReference type="InterPro" id="IPR004412">
    <property type="entry name" value="GatA"/>
</dbReference>
<gene>
    <name evidence="7" type="primary">GATA</name>
    <name evidence="10" type="ORF">WJX84_011531</name>
</gene>
<evidence type="ECO:0000259" key="9">
    <source>
        <dbReference type="Pfam" id="PF01425"/>
    </source>
</evidence>
<evidence type="ECO:0000313" key="10">
    <source>
        <dbReference type="EMBL" id="KAK9862076.1"/>
    </source>
</evidence>
<keyword evidence="7" id="KW-0496">Mitochondrion</keyword>
<feature type="chain" id="PRO_5043889717" description="Glutamyl-tRNA(Gln) amidotransferase subunit A, chloroplastic/mitochondrial" evidence="8">
    <location>
        <begin position="20"/>
        <end position="928"/>
    </location>
</feature>
<dbReference type="AlphaFoldDB" id="A0AAW1SXC6"/>
<dbReference type="InterPro" id="IPR036928">
    <property type="entry name" value="AS_sf"/>
</dbReference>
<comment type="subunit">
    <text evidence="7">Subunit of the heterotrimeric GatCAB amidotransferase (AdT) complex, composed of A, B and C subunits.</text>
</comment>
<dbReference type="PANTHER" id="PTHR11895:SF7">
    <property type="entry name" value="GLUTAMYL-TRNA(GLN) AMIDOTRANSFERASE SUBUNIT A, MITOCHONDRIAL"/>
    <property type="match status" value="1"/>
</dbReference>
<dbReference type="Pfam" id="PF01425">
    <property type="entry name" value="Amidase"/>
    <property type="match status" value="2"/>
</dbReference>
<comment type="caution">
    <text evidence="10">The sequence shown here is derived from an EMBL/GenBank/DDBJ whole genome shotgun (WGS) entry which is preliminary data.</text>
</comment>
<dbReference type="GO" id="GO:0050567">
    <property type="term" value="F:glutaminyl-tRNA synthase (glutamine-hydrolyzing) activity"/>
    <property type="evidence" value="ECO:0007669"/>
    <property type="project" value="UniProtKB-UniRule"/>
</dbReference>
<evidence type="ECO:0000256" key="1">
    <source>
        <dbReference type="ARBA" id="ARBA00008069"/>
    </source>
</evidence>
<dbReference type="Gene3D" id="3.90.1300.10">
    <property type="entry name" value="Amidase signature (AS) domain"/>
    <property type="match status" value="1"/>
</dbReference>
<keyword evidence="3 7" id="KW-0547">Nucleotide-binding</keyword>